<gene>
    <name evidence="1" type="ORF">SAMN05444405_10734</name>
</gene>
<evidence type="ECO:0000313" key="2">
    <source>
        <dbReference type="Proteomes" id="UP000184509"/>
    </source>
</evidence>
<dbReference type="RefSeq" id="WP_073401013.1">
    <property type="nucleotide sequence ID" value="NZ_FQTV01000007.1"/>
</dbReference>
<sequence length="257" mass="30169">MNAQNLQQWISHPESLNRDTLYELRTILAHYPYFQSARLLYLKNLYLLHDLSFGQELRKAALYVADRRVLFNLIEGDKYVIEPKKKEDPSLMNDEPNLDRTLSLIDSFLSSLPEEPLPVKMEYDLSTDYTTYLLHEDSDITPDESTDKKEVPTPKLRGQELIDGFIEKAENEDITKLQISEEKEEKTTELIENVTDENEDDESYFTETLAKIYVKQQRYSKALEIIKKLSLKYPKKNAYFADQIRFLEKLIINAKSK</sequence>
<dbReference type="AlphaFoldDB" id="A0A1M5ALP3"/>
<keyword evidence="2" id="KW-1185">Reference proteome</keyword>
<dbReference type="Proteomes" id="UP000184509">
    <property type="component" value="Unassembled WGS sequence"/>
</dbReference>
<dbReference type="EMBL" id="FQTV01000007">
    <property type="protein sequence ID" value="SHF31198.1"/>
    <property type="molecule type" value="Genomic_DNA"/>
</dbReference>
<dbReference type="STRING" id="1297750.SAMN05444405_10734"/>
<proteinExistence type="predicted"/>
<accession>A0A1M5ALP3</accession>
<protein>
    <recommendedName>
        <fullName evidence="3">Tetratricopeptide repeat-containing protein</fullName>
    </recommendedName>
</protein>
<evidence type="ECO:0008006" key="3">
    <source>
        <dbReference type="Google" id="ProtNLM"/>
    </source>
</evidence>
<dbReference type="OrthoDB" id="594666at2"/>
<name>A0A1M5ALP3_9BACE</name>
<evidence type="ECO:0000313" key="1">
    <source>
        <dbReference type="EMBL" id="SHF31198.1"/>
    </source>
</evidence>
<reference evidence="1 2" key="1">
    <citation type="submission" date="2016-11" db="EMBL/GenBank/DDBJ databases">
        <authorList>
            <person name="Jaros S."/>
            <person name="Januszkiewicz K."/>
            <person name="Wedrychowicz H."/>
        </authorList>
    </citation>
    <scope>NUCLEOTIDE SEQUENCE [LARGE SCALE GENOMIC DNA]</scope>
    <source>
        <strain evidence="1 2">DSM 26991</strain>
    </source>
</reference>
<organism evidence="1 2">
    <name type="scientific">Bacteroides luti</name>
    <dbReference type="NCBI Taxonomy" id="1297750"/>
    <lineage>
        <taxon>Bacteria</taxon>
        <taxon>Pseudomonadati</taxon>
        <taxon>Bacteroidota</taxon>
        <taxon>Bacteroidia</taxon>
        <taxon>Bacteroidales</taxon>
        <taxon>Bacteroidaceae</taxon>
        <taxon>Bacteroides</taxon>
    </lineage>
</organism>